<dbReference type="OrthoDB" id="496827at2759"/>
<evidence type="ECO:0000256" key="2">
    <source>
        <dbReference type="SAM" id="MobiDB-lite"/>
    </source>
</evidence>
<feature type="domain" description="J" evidence="3">
    <location>
        <begin position="388"/>
        <end position="458"/>
    </location>
</feature>
<dbReference type="InterPro" id="IPR007052">
    <property type="entry name" value="CS_dom"/>
</dbReference>
<dbReference type="PROSITE" id="PS51203">
    <property type="entry name" value="CS"/>
    <property type="match status" value="1"/>
</dbReference>
<keyword evidence="5" id="KW-0346">Stress response</keyword>
<evidence type="ECO:0000259" key="3">
    <source>
        <dbReference type="PROSITE" id="PS50076"/>
    </source>
</evidence>
<accession>A0A9K3KY13</accession>
<dbReference type="PANTHER" id="PTHR44825">
    <property type="match status" value="1"/>
</dbReference>
<reference evidence="5" key="1">
    <citation type="journal article" date="2021" name="Sci. Rep.">
        <title>Diploid genomic architecture of Nitzschia inconspicua, an elite biomass production diatom.</title>
        <authorList>
            <person name="Oliver A."/>
            <person name="Podell S."/>
            <person name="Pinowska A."/>
            <person name="Traller J.C."/>
            <person name="Smith S.R."/>
            <person name="McClure R."/>
            <person name="Beliaev A."/>
            <person name="Bohutskyi P."/>
            <person name="Hill E.A."/>
            <person name="Rabines A."/>
            <person name="Zheng H."/>
            <person name="Allen L.Z."/>
            <person name="Kuo A."/>
            <person name="Grigoriev I.V."/>
            <person name="Allen A.E."/>
            <person name="Hazlebeck D."/>
            <person name="Allen E.E."/>
        </authorList>
    </citation>
    <scope>NUCLEOTIDE SEQUENCE</scope>
    <source>
        <strain evidence="5">Hildebrandi</strain>
    </source>
</reference>
<dbReference type="Proteomes" id="UP000693970">
    <property type="component" value="Unassembled WGS sequence"/>
</dbReference>
<reference evidence="5" key="2">
    <citation type="submission" date="2021-04" db="EMBL/GenBank/DDBJ databases">
        <authorList>
            <person name="Podell S."/>
        </authorList>
    </citation>
    <scope>NUCLEOTIDE SEQUENCE</scope>
    <source>
        <strain evidence="5">Hildebrandi</strain>
    </source>
</reference>
<dbReference type="PROSITE" id="PS50076">
    <property type="entry name" value="DNAJ_2"/>
    <property type="match status" value="1"/>
</dbReference>
<sequence length="866" mass="98127">MTIETDEGISVLGHLKNVNISEKIEEKHETSASPSNGGIEFIMIPYDTNKPMRTMVLPLSRDIAGTGDRLPPFVKPFFADSRNVDVSLMQTQAQKTIASSSPQIQNLDTKDNISAVHLNAVAAQGSVEIFPLVRPAPTNSYQGVYLYMDELGMLKKLPLNPRAAAMAQECGLPPQMFFGDVFVGRVQTKPLLKNVPFRLGPDTDRETAIWMQRAPHENREWNETAKAIANQKIRQNQNDDNSDDLKGDGDDNIAMTWEQNEEELEIRIPFPTVDVIDKNKVNVTFLPKAIEIQYDKVDFLDIKPLYNPIQAGDGCCTWTIDKPNTLLLNVESRRTRTTPHSRQVSHHLYSNHCRTLHLQSTRDGSADEYNGKETSQNEKARIVVTERTLYEVLQVRTTATRDEIKKSYFRLAKLSHPDALIDSQRKSGDGDSIDFQEIAEAWKILGNTKLRKRYDRELKAKEWSLKAQAYTNERLEQAVPVVADMMDNIAVPFLRRTTATTWAVGQAIASGVSGFSKMKNRSQTKTTVTSNNDPSQKKTDTDGKLMENIGNATVSVDDDAVETKNHETTNSRTSPQTVNRMPVGLTETFLQALEAGQQAAREIDSLELNEKAEQLQERAREEAEKGEEIAKELDAVKEKRLFATLQSTDLALSSSEARDVLERMHVDDTVSIVDRALLRNTIEQEIESLSDTEAQFTEKLEVYEEADREWNDLLVKAETAKDNLTVQKNKEIEARKAFDEAQKNVSDAKTALVQTSNELRSVEDQVRKNAQEMDRITHTLSRKQERVRNALKKKTELMKGGIQLQYLSEDELTALRRREIQLMGESKQIADMVAQLESRAEKLRNRAAKLNEWQNEWNQVDKRERV</sequence>
<dbReference type="Pfam" id="PF00226">
    <property type="entry name" value="DnaJ"/>
    <property type="match status" value="1"/>
</dbReference>
<feature type="coiled-coil region" evidence="1">
    <location>
        <begin position="679"/>
        <end position="706"/>
    </location>
</feature>
<protein>
    <submittedName>
        <fullName evidence="5">Heat shock protein</fullName>
    </submittedName>
</protein>
<organism evidence="5 6">
    <name type="scientific">Nitzschia inconspicua</name>
    <dbReference type="NCBI Taxonomy" id="303405"/>
    <lineage>
        <taxon>Eukaryota</taxon>
        <taxon>Sar</taxon>
        <taxon>Stramenopiles</taxon>
        <taxon>Ochrophyta</taxon>
        <taxon>Bacillariophyta</taxon>
        <taxon>Bacillariophyceae</taxon>
        <taxon>Bacillariophycidae</taxon>
        <taxon>Bacillariales</taxon>
        <taxon>Bacillariaceae</taxon>
        <taxon>Nitzschia</taxon>
    </lineage>
</organism>
<feature type="coiled-coil region" evidence="1">
    <location>
        <begin position="738"/>
        <end position="772"/>
    </location>
</feature>
<dbReference type="EMBL" id="JAGRRH010000017">
    <property type="protein sequence ID" value="KAG7352114.1"/>
    <property type="molecule type" value="Genomic_DNA"/>
</dbReference>
<dbReference type="CDD" id="cd06257">
    <property type="entry name" value="DnaJ"/>
    <property type="match status" value="1"/>
</dbReference>
<name>A0A9K3KY13_9STRA</name>
<dbReference type="InterPro" id="IPR001623">
    <property type="entry name" value="DnaJ_domain"/>
</dbReference>
<evidence type="ECO:0000256" key="1">
    <source>
        <dbReference type="SAM" id="Coils"/>
    </source>
</evidence>
<comment type="caution">
    <text evidence="5">The sequence shown here is derived from an EMBL/GenBank/DDBJ whole genome shotgun (WGS) entry which is preliminary data.</text>
</comment>
<evidence type="ECO:0000259" key="4">
    <source>
        <dbReference type="PROSITE" id="PS51203"/>
    </source>
</evidence>
<dbReference type="AlphaFoldDB" id="A0A9K3KY13"/>
<feature type="domain" description="CS" evidence="4">
    <location>
        <begin position="250"/>
        <end position="345"/>
    </location>
</feature>
<feature type="coiled-coil region" evidence="1">
    <location>
        <begin position="826"/>
        <end position="853"/>
    </location>
</feature>
<gene>
    <name evidence="5" type="ORF">IV203_008162</name>
</gene>
<feature type="compositionally biased region" description="Polar residues" evidence="2">
    <location>
        <begin position="521"/>
        <end position="534"/>
    </location>
</feature>
<feature type="coiled-coil region" evidence="1">
    <location>
        <begin position="605"/>
        <end position="632"/>
    </location>
</feature>
<feature type="region of interest" description="Disordered" evidence="2">
    <location>
        <begin position="518"/>
        <end position="543"/>
    </location>
</feature>
<evidence type="ECO:0000313" key="5">
    <source>
        <dbReference type="EMBL" id="KAG7352114.1"/>
    </source>
</evidence>
<proteinExistence type="predicted"/>
<keyword evidence="6" id="KW-1185">Reference proteome</keyword>
<keyword evidence="1" id="KW-0175">Coiled coil</keyword>
<dbReference type="Pfam" id="PF04969">
    <property type="entry name" value="CS"/>
    <property type="match status" value="1"/>
</dbReference>
<dbReference type="InterPro" id="IPR052763">
    <property type="entry name" value="DnaJ_C4"/>
</dbReference>
<dbReference type="PANTHER" id="PTHR44825:SF1">
    <property type="entry name" value="DNAJ HOMOLOG SUBFAMILY C MEMBER 4"/>
    <property type="match status" value="1"/>
</dbReference>
<evidence type="ECO:0000313" key="6">
    <source>
        <dbReference type="Proteomes" id="UP000693970"/>
    </source>
</evidence>
<dbReference type="SMART" id="SM00271">
    <property type="entry name" value="DnaJ"/>
    <property type="match status" value="1"/>
</dbReference>